<dbReference type="InterPro" id="IPR043502">
    <property type="entry name" value="DNA/RNA_pol_sf"/>
</dbReference>
<evidence type="ECO:0000259" key="8">
    <source>
        <dbReference type="Pfam" id="PF00078"/>
    </source>
</evidence>
<dbReference type="PANTHER" id="PTHR37984:SF5">
    <property type="entry name" value="PROTEIN NYNRIN-LIKE"/>
    <property type="match status" value="1"/>
</dbReference>
<dbReference type="GO" id="GO:0004519">
    <property type="term" value="F:endonuclease activity"/>
    <property type="evidence" value="ECO:0007669"/>
    <property type="project" value="UniProtKB-KW"/>
</dbReference>
<keyword evidence="1" id="KW-0808">Transferase</keyword>
<evidence type="ECO:0000256" key="3">
    <source>
        <dbReference type="ARBA" id="ARBA00022722"/>
    </source>
</evidence>
<keyword evidence="6" id="KW-0695">RNA-directed DNA polymerase</keyword>
<evidence type="ECO:0000256" key="2">
    <source>
        <dbReference type="ARBA" id="ARBA00022695"/>
    </source>
</evidence>
<dbReference type="Gene3D" id="3.10.10.10">
    <property type="entry name" value="HIV Type 1 Reverse Transcriptase, subunit A, domain 1"/>
    <property type="match status" value="1"/>
</dbReference>
<dbReference type="InterPro" id="IPR050951">
    <property type="entry name" value="Retrovirus_Pol_polyprotein"/>
</dbReference>
<organism evidence="10 11">
    <name type="scientific">Parasitella parasitica</name>
    <dbReference type="NCBI Taxonomy" id="35722"/>
    <lineage>
        <taxon>Eukaryota</taxon>
        <taxon>Fungi</taxon>
        <taxon>Fungi incertae sedis</taxon>
        <taxon>Mucoromycota</taxon>
        <taxon>Mucoromycotina</taxon>
        <taxon>Mucoromycetes</taxon>
        <taxon>Mucorales</taxon>
        <taxon>Mucorineae</taxon>
        <taxon>Mucoraceae</taxon>
        <taxon>Parasitella</taxon>
    </lineage>
</organism>
<gene>
    <name evidence="10" type="primary">PARPA_08058.1 scaffold 31344</name>
</gene>
<evidence type="ECO:0000256" key="1">
    <source>
        <dbReference type="ARBA" id="ARBA00022679"/>
    </source>
</evidence>
<dbReference type="GO" id="GO:0016787">
    <property type="term" value="F:hydrolase activity"/>
    <property type="evidence" value="ECO:0007669"/>
    <property type="project" value="UniProtKB-KW"/>
</dbReference>
<feature type="domain" description="Reverse transcriptase RNase H-like" evidence="9">
    <location>
        <begin position="165"/>
        <end position="256"/>
    </location>
</feature>
<accession>A0A0B7N916</accession>
<keyword evidence="4" id="KW-0255">Endonuclease</keyword>
<evidence type="ECO:0000259" key="9">
    <source>
        <dbReference type="Pfam" id="PF17917"/>
    </source>
</evidence>
<keyword evidence="11" id="KW-1185">Reference proteome</keyword>
<dbReference type="InterPro" id="IPR043128">
    <property type="entry name" value="Rev_trsase/Diguanyl_cyclase"/>
</dbReference>
<evidence type="ECO:0000256" key="5">
    <source>
        <dbReference type="ARBA" id="ARBA00022801"/>
    </source>
</evidence>
<evidence type="ECO:0000313" key="10">
    <source>
        <dbReference type="EMBL" id="CEP13919.1"/>
    </source>
</evidence>
<dbReference type="GO" id="GO:0003964">
    <property type="term" value="F:RNA-directed DNA polymerase activity"/>
    <property type="evidence" value="ECO:0007669"/>
    <property type="project" value="UniProtKB-KW"/>
</dbReference>
<protein>
    <submittedName>
        <fullName evidence="10">Uncharacterized protein</fullName>
    </submittedName>
</protein>
<dbReference type="Proteomes" id="UP000054107">
    <property type="component" value="Unassembled WGS sequence"/>
</dbReference>
<reference evidence="10 11" key="1">
    <citation type="submission" date="2014-09" db="EMBL/GenBank/DDBJ databases">
        <authorList>
            <person name="Ellenberger Sabrina"/>
        </authorList>
    </citation>
    <scope>NUCLEOTIDE SEQUENCE [LARGE SCALE GENOMIC DNA]</scope>
    <source>
        <strain evidence="10 11">CBS 412.66</strain>
    </source>
</reference>
<dbReference type="CDD" id="cd01647">
    <property type="entry name" value="RT_LTR"/>
    <property type="match status" value="1"/>
</dbReference>
<name>A0A0B7N916_9FUNG</name>
<keyword evidence="2" id="KW-0548">Nucleotidyltransferase</keyword>
<keyword evidence="3" id="KW-0540">Nuclease</keyword>
<dbReference type="EMBL" id="LN730656">
    <property type="protein sequence ID" value="CEP13919.1"/>
    <property type="molecule type" value="Genomic_DNA"/>
</dbReference>
<dbReference type="InterPro" id="IPR000477">
    <property type="entry name" value="RT_dom"/>
</dbReference>
<dbReference type="Gene3D" id="3.30.70.270">
    <property type="match status" value="2"/>
</dbReference>
<dbReference type="SUPFAM" id="SSF56672">
    <property type="entry name" value="DNA/RNA polymerases"/>
    <property type="match status" value="1"/>
</dbReference>
<dbReference type="Pfam" id="PF00078">
    <property type="entry name" value="RVT_1"/>
    <property type="match status" value="1"/>
</dbReference>
<proteinExistence type="predicted"/>
<dbReference type="AlphaFoldDB" id="A0A0B7N916"/>
<keyword evidence="5" id="KW-0378">Hydrolase</keyword>
<evidence type="ECO:0000256" key="6">
    <source>
        <dbReference type="ARBA" id="ARBA00022918"/>
    </source>
</evidence>
<dbReference type="STRING" id="35722.A0A0B7N916"/>
<dbReference type="Pfam" id="PF17917">
    <property type="entry name" value="RT_RNaseH"/>
    <property type="match status" value="1"/>
</dbReference>
<sequence length="299" mass="33632">MLIKKGDHEQVARDGTPPQGRFRVDYRKLNAITVKKDKLRIGNLNELLDQIHDCKYLSTVDLKAGYWQIALDLRGYHKTAFIAYGALYRSRVLPFGCRCKVYLDDLIVFGPSLEDQEKVLSAVLKRIEEYNLKISNSLSAIKESDTNQRKYRLITVTLQTLAYADSSKPYDVNTNSSMHELGAVIVQNGRPVAFASRTLTPAKKNYSTTEQGALCVVYALKHFYIYFYGASLTIYTDHASLKSILLIKKPKERIARKGALNVDGDALNRRDKIKHSQDIQAGKVNEAPSQRGNGGVRTA</sequence>
<dbReference type="CDD" id="cd09274">
    <property type="entry name" value="RNase_HI_RT_Ty3"/>
    <property type="match status" value="1"/>
</dbReference>
<evidence type="ECO:0000256" key="7">
    <source>
        <dbReference type="SAM" id="MobiDB-lite"/>
    </source>
</evidence>
<feature type="domain" description="Reverse transcriptase" evidence="8">
    <location>
        <begin position="22"/>
        <end position="98"/>
    </location>
</feature>
<dbReference type="OrthoDB" id="5920460at2759"/>
<dbReference type="InterPro" id="IPR041373">
    <property type="entry name" value="RT_RNaseH"/>
</dbReference>
<dbReference type="PANTHER" id="PTHR37984">
    <property type="entry name" value="PROTEIN CBG26694"/>
    <property type="match status" value="1"/>
</dbReference>
<evidence type="ECO:0000313" key="11">
    <source>
        <dbReference type="Proteomes" id="UP000054107"/>
    </source>
</evidence>
<feature type="region of interest" description="Disordered" evidence="7">
    <location>
        <begin position="271"/>
        <end position="299"/>
    </location>
</feature>
<evidence type="ECO:0000256" key="4">
    <source>
        <dbReference type="ARBA" id="ARBA00022759"/>
    </source>
</evidence>